<dbReference type="KEGG" id="jda:BW727_100374"/>
<dbReference type="GO" id="GO:0031470">
    <property type="term" value="C:carboxysome"/>
    <property type="evidence" value="ECO:0007669"/>
    <property type="project" value="UniProtKB-SubCell"/>
</dbReference>
<evidence type="ECO:0000256" key="3">
    <source>
        <dbReference type="ARBA" id="ARBA00024446"/>
    </source>
</evidence>
<keyword evidence="2" id="KW-1282">Carboxysome</keyword>
<protein>
    <submittedName>
        <fullName evidence="4">Ethanolamine utilization protein EutN</fullName>
    </submittedName>
</protein>
<dbReference type="PROSITE" id="PS51932">
    <property type="entry name" value="BMV"/>
    <property type="match status" value="1"/>
</dbReference>
<evidence type="ECO:0000256" key="2">
    <source>
        <dbReference type="ARBA" id="ARBA00023669"/>
    </source>
</evidence>
<proteinExistence type="predicted"/>
<dbReference type="STRING" id="708126.BW727_100374"/>
<dbReference type="Proteomes" id="UP000188993">
    <property type="component" value="Chromosome"/>
</dbReference>
<dbReference type="Gene3D" id="2.40.50.220">
    <property type="entry name" value="EutN/Ccml"/>
    <property type="match status" value="1"/>
</dbReference>
<reference evidence="4 5" key="1">
    <citation type="journal article" date="2014" name="Int. J. Syst. Evol. Microbiol.">
        <title>Jeotgalibaca dankookensis gen. nov., sp. nov., a member of the family Carnobacteriaceae, isolated from seujeot (Korean traditional food).</title>
        <authorList>
            <person name="Lee D.G."/>
            <person name="Trujillo M.E."/>
            <person name="Kang H."/>
            <person name="Ahn T.Y."/>
        </authorList>
    </citation>
    <scope>NUCLEOTIDE SEQUENCE [LARGE SCALE GENOMIC DNA]</scope>
    <source>
        <strain evidence="4 5">EX-07</strain>
    </source>
</reference>
<name>A0A1S6IMJ0_9LACT</name>
<dbReference type="InterPro" id="IPR036677">
    <property type="entry name" value="EutN_CcmL_sf"/>
</dbReference>
<gene>
    <name evidence="4" type="primary">eutN</name>
    <name evidence="4" type="ORF">BW727_100374</name>
</gene>
<evidence type="ECO:0000256" key="1">
    <source>
        <dbReference type="ARBA" id="ARBA00023587"/>
    </source>
</evidence>
<dbReference type="PANTHER" id="PTHR36539:SF2">
    <property type="entry name" value="ETHANOLAMINE UTILIZATION PROTEIN"/>
    <property type="match status" value="1"/>
</dbReference>
<accession>A0A1S6IMJ0</accession>
<evidence type="ECO:0000313" key="4">
    <source>
        <dbReference type="EMBL" id="AQS52767.1"/>
    </source>
</evidence>
<dbReference type="RefSeq" id="WP_062468384.1">
    <property type="nucleotide sequence ID" value="NZ_BBYN01000007.1"/>
</dbReference>
<dbReference type="Pfam" id="PF03319">
    <property type="entry name" value="EutN_CcmL"/>
    <property type="match status" value="1"/>
</dbReference>
<dbReference type="InterPro" id="IPR004992">
    <property type="entry name" value="EutN_CcmL"/>
</dbReference>
<dbReference type="CDD" id="cd01614">
    <property type="entry name" value="EutN_CcmL"/>
    <property type="match status" value="1"/>
</dbReference>
<keyword evidence="5" id="KW-1185">Reference proteome</keyword>
<comment type="subcellular location">
    <subcellularLocation>
        <location evidence="1">Carboxysome</location>
    </subcellularLocation>
</comment>
<organism evidence="4 5">
    <name type="scientific">Jeotgalibaca dankookensis</name>
    <dbReference type="NCBI Taxonomy" id="708126"/>
    <lineage>
        <taxon>Bacteria</taxon>
        <taxon>Bacillati</taxon>
        <taxon>Bacillota</taxon>
        <taxon>Bacilli</taxon>
        <taxon>Lactobacillales</taxon>
        <taxon>Carnobacteriaceae</taxon>
        <taxon>Jeotgalibaca</taxon>
    </lineage>
</organism>
<sequence>MLVGKVVGSLWATRKDEKLNGLKFLLVEKQLNETEVSPELVVAVDHVGAGVGEQVLITTGSSARISFENRTLPVDMVIVGIIDSVEYPKEE</sequence>
<dbReference type="AlphaFoldDB" id="A0A1S6IMJ0"/>
<dbReference type="SUPFAM" id="SSF159133">
    <property type="entry name" value="EutN/CcmL-like"/>
    <property type="match status" value="1"/>
</dbReference>
<dbReference type="EMBL" id="CP019728">
    <property type="protein sequence ID" value="AQS52767.1"/>
    <property type="molecule type" value="Genomic_DNA"/>
</dbReference>
<dbReference type="OrthoDB" id="196195at2"/>
<dbReference type="PANTHER" id="PTHR36539">
    <property type="entry name" value="ETHANOLAMINE UTILIZATION PROTEIN EUTN"/>
    <property type="match status" value="1"/>
</dbReference>
<evidence type="ECO:0000313" key="5">
    <source>
        <dbReference type="Proteomes" id="UP000188993"/>
    </source>
</evidence>
<keyword evidence="3" id="KW-1283">Bacterial microcompartment</keyword>